<dbReference type="SUPFAM" id="SSF56317">
    <property type="entry name" value="Carbon-nitrogen hydrolase"/>
    <property type="match status" value="1"/>
</dbReference>
<keyword evidence="3 9" id="KW-1003">Cell membrane</keyword>
<dbReference type="EC" id="2.3.1.269" evidence="9"/>
<keyword evidence="5 9" id="KW-0812">Transmembrane</keyword>
<feature type="transmembrane region" description="Helical" evidence="9">
    <location>
        <begin position="124"/>
        <end position="146"/>
    </location>
</feature>
<dbReference type="InterPro" id="IPR004563">
    <property type="entry name" value="Apolipo_AcylTrfase"/>
</dbReference>
<reference evidence="11 12" key="1">
    <citation type="submission" date="2018-12" db="EMBL/GenBank/DDBJ databases">
        <title>The whole draft genome of Aquabacterium sp. SJQ9.</title>
        <authorList>
            <person name="Sun L."/>
            <person name="Gao X."/>
            <person name="Chen W."/>
            <person name="Huang K."/>
        </authorList>
    </citation>
    <scope>NUCLEOTIDE SEQUENCE [LARGE SCALE GENOMIC DNA]</scope>
    <source>
        <strain evidence="11 12">SJQ9</strain>
    </source>
</reference>
<feature type="transmembrane region" description="Helical" evidence="9">
    <location>
        <begin position="51"/>
        <end position="68"/>
    </location>
</feature>
<dbReference type="NCBIfam" id="TIGR00546">
    <property type="entry name" value="lnt"/>
    <property type="match status" value="1"/>
</dbReference>
<evidence type="ECO:0000313" key="11">
    <source>
        <dbReference type="EMBL" id="RRS03719.1"/>
    </source>
</evidence>
<keyword evidence="7 9" id="KW-0472">Membrane</keyword>
<name>A0A3R8S6U4_9BURK</name>
<comment type="subcellular location">
    <subcellularLocation>
        <location evidence="1 9">Cell membrane</location>
        <topology evidence="1 9">Multi-pass membrane protein</topology>
    </subcellularLocation>
</comment>
<protein>
    <recommendedName>
        <fullName evidence="9">Apolipoprotein N-acyltransferase</fullName>
        <shortName evidence="9">ALP N-acyltransferase</shortName>
        <ecNumber evidence="9">2.3.1.269</ecNumber>
    </recommendedName>
</protein>
<dbReference type="GO" id="GO:0042158">
    <property type="term" value="P:lipoprotein biosynthetic process"/>
    <property type="evidence" value="ECO:0007669"/>
    <property type="project" value="UniProtKB-UniRule"/>
</dbReference>
<evidence type="ECO:0000256" key="3">
    <source>
        <dbReference type="ARBA" id="ARBA00022475"/>
    </source>
</evidence>
<dbReference type="Pfam" id="PF20154">
    <property type="entry name" value="LNT_N"/>
    <property type="match status" value="1"/>
</dbReference>
<dbReference type="InterPro" id="IPR045378">
    <property type="entry name" value="LNT_N"/>
</dbReference>
<comment type="catalytic activity">
    <reaction evidence="9">
        <text>N-terminal S-1,2-diacyl-sn-glyceryl-L-cysteinyl-[lipoprotein] + a glycerophospholipid = N-acyl-S-1,2-diacyl-sn-glyceryl-L-cysteinyl-[lipoprotein] + a 2-acyl-sn-glycero-3-phospholipid + H(+)</text>
        <dbReference type="Rhea" id="RHEA:48228"/>
        <dbReference type="Rhea" id="RHEA-COMP:14681"/>
        <dbReference type="Rhea" id="RHEA-COMP:14684"/>
        <dbReference type="ChEBI" id="CHEBI:15378"/>
        <dbReference type="ChEBI" id="CHEBI:136912"/>
        <dbReference type="ChEBI" id="CHEBI:140656"/>
        <dbReference type="ChEBI" id="CHEBI:140657"/>
        <dbReference type="ChEBI" id="CHEBI:140660"/>
        <dbReference type="EC" id="2.3.1.269"/>
    </reaction>
</comment>
<evidence type="ECO:0000256" key="2">
    <source>
        <dbReference type="ARBA" id="ARBA00010065"/>
    </source>
</evidence>
<proteinExistence type="inferred from homology"/>
<comment type="similarity">
    <text evidence="2 9">Belongs to the CN hydrolase family. Apolipoprotein N-acyltransferase subfamily.</text>
</comment>
<evidence type="ECO:0000256" key="9">
    <source>
        <dbReference type="HAMAP-Rule" id="MF_01148"/>
    </source>
</evidence>
<evidence type="ECO:0000256" key="8">
    <source>
        <dbReference type="ARBA" id="ARBA00023315"/>
    </source>
</evidence>
<evidence type="ECO:0000256" key="5">
    <source>
        <dbReference type="ARBA" id="ARBA00022692"/>
    </source>
</evidence>
<evidence type="ECO:0000256" key="1">
    <source>
        <dbReference type="ARBA" id="ARBA00004651"/>
    </source>
</evidence>
<organism evidence="11 12">
    <name type="scientific">Aquabacterium soli</name>
    <dbReference type="NCBI Taxonomy" id="2493092"/>
    <lineage>
        <taxon>Bacteria</taxon>
        <taxon>Pseudomonadati</taxon>
        <taxon>Pseudomonadota</taxon>
        <taxon>Betaproteobacteria</taxon>
        <taxon>Burkholderiales</taxon>
        <taxon>Aquabacterium</taxon>
    </lineage>
</organism>
<dbReference type="Pfam" id="PF00795">
    <property type="entry name" value="CN_hydrolase"/>
    <property type="match status" value="1"/>
</dbReference>
<keyword evidence="8 9" id="KW-0012">Acyltransferase</keyword>
<dbReference type="InterPro" id="IPR036526">
    <property type="entry name" value="C-N_Hydrolase_sf"/>
</dbReference>
<dbReference type="PANTHER" id="PTHR38686">
    <property type="entry name" value="APOLIPOPROTEIN N-ACYLTRANSFERASE"/>
    <property type="match status" value="1"/>
</dbReference>
<feature type="domain" description="CN hydrolase" evidence="10">
    <location>
        <begin position="234"/>
        <end position="472"/>
    </location>
</feature>
<evidence type="ECO:0000259" key="10">
    <source>
        <dbReference type="PROSITE" id="PS50263"/>
    </source>
</evidence>
<sequence length="512" mass="55472">MNKTGQGWMVAAVMAAATASTWGWAPRGWWLLIPMAFSVLLYALSCTRSPWAAWWLGWTFGTASQLVGHRWMYTAMTTKAGMDSLGATLQFCVLALYLGLSTGLAALVWKALHRKHGQDGNPGGLALSAVSFAVLITLAEWARSVAFGGFSSLSVGYAFTDTWMRGYMPIGGVWCASFAVLLTTALACQIPWMASRRQQALALIIAIGVVAGGAGLTEINWVQASGLPLSYRLLQPNVAQDLKFDPNHITQQLEALTRHLESERADIILTPETAVPLFFTQLPAGMTERWQARSATGNSHLFVGMPMLDEAGRAHNAMLHLSPDTQALAAYHKVRLMPFGEYTPKGLEWTTRDLALPLKDLVPGSLDQASFQGPAHQGIGVLMCQEELMGEDARRAAAQAGVILNPSNLAWFDESAAIAQRLQIVRVRALEIGRPILRSANTGVTAHIDHTGEVKAAAPERRLTALSGMVQPMQGRTPYAALGDLPFLAVALGWLFVQASVTIRFRFASEHP</sequence>
<dbReference type="PANTHER" id="PTHR38686:SF1">
    <property type="entry name" value="APOLIPOPROTEIN N-ACYLTRANSFERASE"/>
    <property type="match status" value="1"/>
</dbReference>
<keyword evidence="11" id="KW-0449">Lipoprotein</keyword>
<comment type="pathway">
    <text evidence="9">Protein modification; lipoprotein biosynthesis (N-acyl transfer).</text>
</comment>
<comment type="function">
    <text evidence="9">Catalyzes the phospholipid dependent N-acylation of the N-terminal cysteine of apolipoprotein, the last step in lipoprotein maturation.</text>
</comment>
<accession>A0A3R8S6U4</accession>
<dbReference type="PROSITE" id="PS50263">
    <property type="entry name" value="CN_HYDROLASE"/>
    <property type="match status" value="1"/>
</dbReference>
<dbReference type="InterPro" id="IPR003010">
    <property type="entry name" value="C-N_Hydrolase"/>
</dbReference>
<feature type="transmembrane region" description="Helical" evidence="9">
    <location>
        <begin position="88"/>
        <end position="112"/>
    </location>
</feature>
<dbReference type="Proteomes" id="UP000269265">
    <property type="component" value="Unassembled WGS sequence"/>
</dbReference>
<dbReference type="UniPathway" id="UPA00666"/>
<dbReference type="Gene3D" id="3.60.110.10">
    <property type="entry name" value="Carbon-nitrogen hydrolase"/>
    <property type="match status" value="1"/>
</dbReference>
<dbReference type="EMBL" id="RSED01000010">
    <property type="protein sequence ID" value="RRS03719.1"/>
    <property type="molecule type" value="Genomic_DNA"/>
</dbReference>
<dbReference type="GO" id="GO:0016410">
    <property type="term" value="F:N-acyltransferase activity"/>
    <property type="evidence" value="ECO:0007669"/>
    <property type="project" value="UniProtKB-UniRule"/>
</dbReference>
<dbReference type="GO" id="GO:0005886">
    <property type="term" value="C:plasma membrane"/>
    <property type="evidence" value="ECO:0007669"/>
    <property type="project" value="UniProtKB-SubCell"/>
</dbReference>
<dbReference type="AlphaFoldDB" id="A0A3R8S6U4"/>
<feature type="transmembrane region" description="Helical" evidence="9">
    <location>
        <begin position="200"/>
        <end position="222"/>
    </location>
</feature>
<keyword evidence="12" id="KW-1185">Reference proteome</keyword>
<keyword evidence="4 9" id="KW-0808">Transferase</keyword>
<evidence type="ECO:0000256" key="7">
    <source>
        <dbReference type="ARBA" id="ARBA00023136"/>
    </source>
</evidence>
<feature type="transmembrane region" description="Helical" evidence="9">
    <location>
        <begin position="29"/>
        <end position="44"/>
    </location>
</feature>
<feature type="transmembrane region" description="Helical" evidence="9">
    <location>
        <begin position="166"/>
        <end position="188"/>
    </location>
</feature>
<evidence type="ECO:0000256" key="4">
    <source>
        <dbReference type="ARBA" id="ARBA00022679"/>
    </source>
</evidence>
<evidence type="ECO:0000256" key="6">
    <source>
        <dbReference type="ARBA" id="ARBA00022989"/>
    </source>
</evidence>
<keyword evidence="6 9" id="KW-1133">Transmembrane helix</keyword>
<dbReference type="HAMAP" id="MF_01148">
    <property type="entry name" value="Lnt"/>
    <property type="match status" value="1"/>
</dbReference>
<evidence type="ECO:0000313" key="12">
    <source>
        <dbReference type="Proteomes" id="UP000269265"/>
    </source>
</evidence>
<dbReference type="CDD" id="cd07571">
    <property type="entry name" value="ALP_N-acyl_transferase"/>
    <property type="match status" value="1"/>
</dbReference>
<comment type="caution">
    <text evidence="11">The sequence shown here is derived from an EMBL/GenBank/DDBJ whole genome shotgun (WGS) entry which is preliminary data.</text>
</comment>
<gene>
    <name evidence="9 11" type="primary">lnt</name>
    <name evidence="11" type="ORF">EIP75_14110</name>
</gene>